<dbReference type="Proteomes" id="UP000521748">
    <property type="component" value="Unassembled WGS sequence"/>
</dbReference>
<sequence length="189" mass="20375">MAVQAKSKEFAELRPDVAFSVLTLFNQPNVPDIRDHLLTQDVILVEGGSVANLMAVWRVHGVDKVMRECWQNGVVLAGASAGSICWHTGGPTDSFGDTLAPFDQGLGLLPFSNGVHDDFRDQPRKEAYRGMVASKTLGGGYATEDGVGLHYVGTKMNEAVSIRAGARAWTVQPTSDCGYLEEAITPRLI</sequence>
<evidence type="ECO:0000256" key="3">
    <source>
        <dbReference type="ARBA" id="ARBA00022801"/>
    </source>
</evidence>
<keyword evidence="6" id="KW-1185">Reference proteome</keyword>
<dbReference type="GO" id="GO:0006508">
    <property type="term" value="P:proteolysis"/>
    <property type="evidence" value="ECO:0007669"/>
    <property type="project" value="UniProtKB-KW"/>
</dbReference>
<dbReference type="PANTHER" id="PTHR20842">
    <property type="entry name" value="PROTEASE S51 ALPHA-ASPARTYL DIPEPTIDASE"/>
    <property type="match status" value="1"/>
</dbReference>
<dbReference type="GO" id="GO:0008236">
    <property type="term" value="F:serine-type peptidase activity"/>
    <property type="evidence" value="ECO:0007669"/>
    <property type="project" value="UniProtKB-KW"/>
</dbReference>
<keyword evidence="2" id="KW-0645">Protease</keyword>
<keyword evidence="4" id="KW-0720">Serine protease</keyword>
<reference evidence="5 6" key="1">
    <citation type="submission" date="2020-07" db="EMBL/GenBank/DDBJ databases">
        <title>Sequencing the genomes of 1000 actinobacteria strains.</title>
        <authorList>
            <person name="Klenk H.-P."/>
        </authorList>
    </citation>
    <scope>NUCLEOTIDE SEQUENCE [LARGE SCALE GENOMIC DNA]</scope>
    <source>
        <strain evidence="5 6">DSM 102047</strain>
    </source>
</reference>
<evidence type="ECO:0000313" key="6">
    <source>
        <dbReference type="Proteomes" id="UP000521748"/>
    </source>
</evidence>
<comment type="caution">
    <text evidence="5">The sequence shown here is derived from an EMBL/GenBank/DDBJ whole genome shotgun (WGS) entry which is preliminary data.</text>
</comment>
<dbReference type="SUPFAM" id="SSF52317">
    <property type="entry name" value="Class I glutamine amidotransferase-like"/>
    <property type="match status" value="1"/>
</dbReference>
<gene>
    <name evidence="5" type="ORF">FHU41_000662</name>
</gene>
<evidence type="ECO:0000256" key="4">
    <source>
        <dbReference type="ARBA" id="ARBA00022825"/>
    </source>
</evidence>
<dbReference type="EMBL" id="JACBYQ010000001">
    <property type="protein sequence ID" value="NYE94441.1"/>
    <property type="molecule type" value="Genomic_DNA"/>
</dbReference>
<dbReference type="InterPro" id="IPR005320">
    <property type="entry name" value="Peptidase_S51"/>
</dbReference>
<keyword evidence="3" id="KW-0378">Hydrolase</keyword>
<dbReference type="InterPro" id="IPR029062">
    <property type="entry name" value="Class_I_gatase-like"/>
</dbReference>
<dbReference type="PANTHER" id="PTHR20842:SF0">
    <property type="entry name" value="ALPHA-ASPARTYL DIPEPTIDASE"/>
    <property type="match status" value="1"/>
</dbReference>
<comment type="similarity">
    <text evidence="1">Belongs to the peptidase S51 family.</text>
</comment>
<evidence type="ECO:0000313" key="5">
    <source>
        <dbReference type="EMBL" id="NYE94441.1"/>
    </source>
</evidence>
<organism evidence="5 6">
    <name type="scientific">Psychromicrobium silvestre</name>
    <dbReference type="NCBI Taxonomy" id="1645614"/>
    <lineage>
        <taxon>Bacteria</taxon>
        <taxon>Bacillati</taxon>
        <taxon>Actinomycetota</taxon>
        <taxon>Actinomycetes</taxon>
        <taxon>Micrococcales</taxon>
        <taxon>Micrococcaceae</taxon>
        <taxon>Psychromicrobium</taxon>
    </lineage>
</organism>
<dbReference type="CDD" id="cd03146">
    <property type="entry name" value="GAT1_Peptidase_E"/>
    <property type="match status" value="1"/>
</dbReference>
<evidence type="ECO:0000256" key="1">
    <source>
        <dbReference type="ARBA" id="ARBA00006534"/>
    </source>
</evidence>
<accession>A0A7Y9LRV0</accession>
<dbReference type="AlphaFoldDB" id="A0A7Y9LRV0"/>
<dbReference type="Pfam" id="PF03575">
    <property type="entry name" value="Peptidase_S51"/>
    <property type="match status" value="1"/>
</dbReference>
<name>A0A7Y9LRV0_9MICC</name>
<protein>
    <submittedName>
        <fullName evidence="5">Peptidase E</fullName>
    </submittedName>
</protein>
<dbReference type="Gene3D" id="3.40.50.880">
    <property type="match status" value="1"/>
</dbReference>
<proteinExistence type="inferred from homology"/>
<evidence type="ECO:0000256" key="2">
    <source>
        <dbReference type="ARBA" id="ARBA00022670"/>
    </source>
</evidence>